<protein>
    <recommendedName>
        <fullName evidence="2">Type II secretion system protein H</fullName>
    </recommendedName>
    <alternativeName>
        <fullName evidence="9">General secretion pathway protein H</fullName>
    </alternativeName>
</protein>
<evidence type="ECO:0000256" key="1">
    <source>
        <dbReference type="ARBA" id="ARBA00004377"/>
    </source>
</evidence>
<dbReference type="Pfam" id="PF07963">
    <property type="entry name" value="N_methyl"/>
    <property type="match status" value="1"/>
</dbReference>
<proteinExistence type="predicted"/>
<dbReference type="RefSeq" id="WP_305946363.1">
    <property type="nucleotide sequence ID" value="NZ_JAUZVY010000007.1"/>
</dbReference>
<dbReference type="NCBIfam" id="TIGR02532">
    <property type="entry name" value="IV_pilin_GFxxxE"/>
    <property type="match status" value="1"/>
</dbReference>
<dbReference type="InterPro" id="IPR045584">
    <property type="entry name" value="Pilin-like"/>
</dbReference>
<name>A0ABT9GTP3_9GAMM</name>
<dbReference type="InterPro" id="IPR012902">
    <property type="entry name" value="N_methyl_site"/>
</dbReference>
<evidence type="ECO:0000256" key="5">
    <source>
        <dbReference type="ARBA" id="ARBA00022519"/>
    </source>
</evidence>
<comment type="caution">
    <text evidence="11">The sequence shown here is derived from an EMBL/GenBank/DDBJ whole genome shotgun (WGS) entry which is preliminary data.</text>
</comment>
<organism evidence="11 12">
    <name type="scientific">Alkalimonas delamerensis</name>
    <dbReference type="NCBI Taxonomy" id="265981"/>
    <lineage>
        <taxon>Bacteria</taxon>
        <taxon>Pseudomonadati</taxon>
        <taxon>Pseudomonadota</taxon>
        <taxon>Gammaproteobacteria</taxon>
        <taxon>Alkalimonas</taxon>
    </lineage>
</organism>
<accession>A0ABT9GTP3</accession>
<dbReference type="SUPFAM" id="SSF54523">
    <property type="entry name" value="Pili subunits"/>
    <property type="match status" value="1"/>
</dbReference>
<dbReference type="PROSITE" id="PS00409">
    <property type="entry name" value="PROKAR_NTER_METHYL"/>
    <property type="match status" value="1"/>
</dbReference>
<gene>
    <name evidence="11" type="primary">gspH</name>
    <name evidence="11" type="ORF">Q3O59_15050</name>
</gene>
<evidence type="ECO:0000256" key="10">
    <source>
        <dbReference type="SAM" id="Phobius"/>
    </source>
</evidence>
<dbReference type="InterPro" id="IPR049875">
    <property type="entry name" value="TypeII_GspH"/>
</dbReference>
<keyword evidence="7 10" id="KW-1133">Transmembrane helix</keyword>
<evidence type="ECO:0000256" key="8">
    <source>
        <dbReference type="ARBA" id="ARBA00023136"/>
    </source>
</evidence>
<dbReference type="NCBIfam" id="TIGR01708">
    <property type="entry name" value="typeII_sec_gspH"/>
    <property type="match status" value="1"/>
</dbReference>
<evidence type="ECO:0000256" key="2">
    <source>
        <dbReference type="ARBA" id="ARBA00021549"/>
    </source>
</evidence>
<reference evidence="11 12" key="1">
    <citation type="submission" date="2023-08" db="EMBL/GenBank/DDBJ databases">
        <authorList>
            <person name="Joshi A."/>
            <person name="Thite S."/>
        </authorList>
    </citation>
    <scope>NUCLEOTIDE SEQUENCE [LARGE SCALE GENOMIC DNA]</scope>
    <source>
        <strain evidence="11 12">1E1</strain>
    </source>
</reference>
<evidence type="ECO:0000256" key="3">
    <source>
        <dbReference type="ARBA" id="ARBA00022475"/>
    </source>
</evidence>
<evidence type="ECO:0000256" key="9">
    <source>
        <dbReference type="ARBA" id="ARBA00030775"/>
    </source>
</evidence>
<keyword evidence="8 10" id="KW-0472">Membrane</keyword>
<dbReference type="EMBL" id="JAUZVY010000007">
    <property type="protein sequence ID" value="MDP4530347.1"/>
    <property type="molecule type" value="Genomic_DNA"/>
</dbReference>
<keyword evidence="12" id="KW-1185">Reference proteome</keyword>
<evidence type="ECO:0000256" key="7">
    <source>
        <dbReference type="ARBA" id="ARBA00022989"/>
    </source>
</evidence>
<keyword evidence="6 10" id="KW-0812">Transmembrane</keyword>
<evidence type="ECO:0000313" key="12">
    <source>
        <dbReference type="Proteomes" id="UP001236258"/>
    </source>
</evidence>
<dbReference type="Proteomes" id="UP001236258">
    <property type="component" value="Unassembled WGS sequence"/>
</dbReference>
<evidence type="ECO:0000313" key="11">
    <source>
        <dbReference type="EMBL" id="MDP4530347.1"/>
    </source>
</evidence>
<comment type="subcellular location">
    <subcellularLocation>
        <location evidence="1">Cell inner membrane</location>
        <topology evidence="1">Single-pass membrane protein</topology>
    </subcellularLocation>
</comment>
<dbReference type="PRINTS" id="PR00885">
    <property type="entry name" value="BCTERIALGSPH"/>
</dbReference>
<dbReference type="InterPro" id="IPR002416">
    <property type="entry name" value="T2SS_protein-GspH"/>
</dbReference>
<sequence length="196" mass="22747">MHASRRSEAGFTLLEIMLVMALLAVVVAVVLVNYSGDSRDDKLKQEAYRFQQLFHYAAETALMRQQEWGVLVKPDGYKFLVYLPDKDLWQPVETPASLAWHQLPEQQQLQLELEGLPWQQDSLLGALNAQRERLEHLQTDDEEEAVLPHIFILSSGEITPFELLFQDESQRPFWYLQLRGEFSIPLLRTELLDRAP</sequence>
<dbReference type="Gene3D" id="3.55.40.10">
    <property type="entry name" value="minor pseudopilin epsh domain"/>
    <property type="match status" value="1"/>
</dbReference>
<keyword evidence="3" id="KW-1003">Cell membrane</keyword>
<evidence type="ECO:0000256" key="4">
    <source>
        <dbReference type="ARBA" id="ARBA00022481"/>
    </source>
</evidence>
<keyword evidence="5" id="KW-0997">Cell inner membrane</keyword>
<keyword evidence="4" id="KW-0488">Methylation</keyword>
<feature type="transmembrane region" description="Helical" evidence="10">
    <location>
        <begin position="12"/>
        <end position="34"/>
    </location>
</feature>
<evidence type="ECO:0000256" key="6">
    <source>
        <dbReference type="ARBA" id="ARBA00022692"/>
    </source>
</evidence>